<dbReference type="InterPro" id="IPR001471">
    <property type="entry name" value="AP2/ERF_dom"/>
</dbReference>
<evidence type="ECO:0000259" key="8">
    <source>
        <dbReference type="PROSITE" id="PS51032"/>
    </source>
</evidence>
<dbReference type="SMART" id="SM00380">
    <property type="entry name" value="AP2"/>
    <property type="match status" value="1"/>
</dbReference>
<dbReference type="Proteomes" id="UP001141552">
    <property type="component" value="Unassembled WGS sequence"/>
</dbReference>
<name>A0A9Q0F292_9ROSI</name>
<dbReference type="GO" id="GO:0009873">
    <property type="term" value="P:ethylene-activated signaling pathway"/>
    <property type="evidence" value="ECO:0007669"/>
    <property type="project" value="InterPro"/>
</dbReference>
<dbReference type="GO" id="GO:0005634">
    <property type="term" value="C:nucleus"/>
    <property type="evidence" value="ECO:0007669"/>
    <property type="project" value="UniProtKB-SubCell"/>
</dbReference>
<evidence type="ECO:0000256" key="3">
    <source>
        <dbReference type="ARBA" id="ARBA00023125"/>
    </source>
</evidence>
<dbReference type="EMBL" id="JAKUCV010007716">
    <property type="protein sequence ID" value="KAJ4822261.1"/>
    <property type="molecule type" value="Genomic_DNA"/>
</dbReference>
<dbReference type="FunFam" id="3.30.730.10:FF:000001">
    <property type="entry name" value="Ethylene-responsive transcription factor 2"/>
    <property type="match status" value="1"/>
</dbReference>
<evidence type="ECO:0000256" key="5">
    <source>
        <dbReference type="ARBA" id="ARBA00023242"/>
    </source>
</evidence>
<dbReference type="InterPro" id="IPR036955">
    <property type="entry name" value="AP2/ERF_dom_sf"/>
</dbReference>
<keyword evidence="5" id="KW-0539">Nucleus</keyword>
<evidence type="ECO:0000313" key="10">
    <source>
        <dbReference type="Proteomes" id="UP001141552"/>
    </source>
</evidence>
<feature type="region of interest" description="Disordered" evidence="7">
    <location>
        <begin position="186"/>
        <end position="232"/>
    </location>
</feature>
<keyword evidence="2" id="KW-0805">Transcription regulation</keyword>
<reference evidence="9" key="1">
    <citation type="submission" date="2022-02" db="EMBL/GenBank/DDBJ databases">
        <authorList>
            <person name="Henning P.M."/>
            <person name="McCubbin A.G."/>
            <person name="Shore J.S."/>
        </authorList>
    </citation>
    <scope>NUCLEOTIDE SEQUENCE</scope>
    <source>
        <strain evidence="9">F60SS</strain>
        <tissue evidence="9">Leaves</tissue>
    </source>
</reference>
<gene>
    <name evidence="9" type="ORF">Tsubulata_006356</name>
</gene>
<dbReference type="PANTHER" id="PTHR31190:SF102">
    <property type="entry name" value="AP2_ERF DOMAIN-CONTAINING PROTEIN"/>
    <property type="match status" value="1"/>
</dbReference>
<evidence type="ECO:0000256" key="6">
    <source>
        <dbReference type="ARBA" id="ARBA00024343"/>
    </source>
</evidence>
<keyword evidence="3" id="KW-0238">DNA-binding</keyword>
<evidence type="ECO:0000256" key="7">
    <source>
        <dbReference type="SAM" id="MobiDB-lite"/>
    </source>
</evidence>
<comment type="subcellular location">
    <subcellularLocation>
        <location evidence="1">Nucleus</location>
    </subcellularLocation>
</comment>
<sequence length="232" mass="25760">MVTKMQYCQSTSPSDCPNFDSIFQHLLDDDYFPEINTTMNCGSTSNFCSTQPVSKNWSSILNSRACQSLVSKSLVALSLGLLNFQEESTSDISERIPSDGVQKQPTTISFEPETTAAASSPYSPTAARKYKGVRRRPWGTYAAEIRDPKKKGSRIWLGTYNTPEAAARAYDRAAFKMRGARAKLNFPHLIGSDTQDTSSIRMSRKRDSPEPSSSSPFQSESDNPSPMSKRRI</sequence>
<evidence type="ECO:0000256" key="4">
    <source>
        <dbReference type="ARBA" id="ARBA00023163"/>
    </source>
</evidence>
<dbReference type="CDD" id="cd00018">
    <property type="entry name" value="AP2"/>
    <property type="match status" value="1"/>
</dbReference>
<dbReference type="OrthoDB" id="552345at2759"/>
<dbReference type="GO" id="GO:0003700">
    <property type="term" value="F:DNA-binding transcription factor activity"/>
    <property type="evidence" value="ECO:0007669"/>
    <property type="project" value="InterPro"/>
</dbReference>
<dbReference type="InterPro" id="IPR044808">
    <property type="entry name" value="ERF_plant"/>
</dbReference>
<dbReference type="PRINTS" id="PR00367">
    <property type="entry name" value="ETHRSPELEMNT"/>
</dbReference>
<dbReference type="GO" id="GO:0003677">
    <property type="term" value="F:DNA binding"/>
    <property type="evidence" value="ECO:0007669"/>
    <property type="project" value="UniProtKB-KW"/>
</dbReference>
<dbReference type="PROSITE" id="PS51032">
    <property type="entry name" value="AP2_ERF"/>
    <property type="match status" value="1"/>
</dbReference>
<dbReference type="PANTHER" id="PTHR31190">
    <property type="entry name" value="DNA-BINDING DOMAIN"/>
    <property type="match status" value="1"/>
</dbReference>
<accession>A0A9Q0F292</accession>
<evidence type="ECO:0000256" key="1">
    <source>
        <dbReference type="ARBA" id="ARBA00004123"/>
    </source>
</evidence>
<dbReference type="Pfam" id="PF00847">
    <property type="entry name" value="AP2"/>
    <property type="match status" value="1"/>
</dbReference>
<keyword evidence="4" id="KW-0804">Transcription</keyword>
<reference evidence="9" key="2">
    <citation type="journal article" date="2023" name="Plants (Basel)">
        <title>Annotation of the Turnera subulata (Passifloraceae) Draft Genome Reveals the S-Locus Evolved after the Divergence of Turneroideae from Passifloroideae in a Stepwise Manner.</title>
        <authorList>
            <person name="Henning P.M."/>
            <person name="Roalson E.H."/>
            <person name="Mir W."/>
            <person name="McCubbin A.G."/>
            <person name="Shore J.S."/>
        </authorList>
    </citation>
    <scope>NUCLEOTIDE SEQUENCE</scope>
    <source>
        <strain evidence="9">F60SS</strain>
    </source>
</reference>
<feature type="compositionally biased region" description="Low complexity" evidence="7">
    <location>
        <begin position="210"/>
        <end position="225"/>
    </location>
</feature>
<feature type="compositionally biased region" description="Polar residues" evidence="7">
    <location>
        <begin position="192"/>
        <end position="201"/>
    </location>
</feature>
<evidence type="ECO:0000256" key="2">
    <source>
        <dbReference type="ARBA" id="ARBA00023015"/>
    </source>
</evidence>
<dbReference type="Gene3D" id="3.30.730.10">
    <property type="entry name" value="AP2/ERF domain"/>
    <property type="match status" value="1"/>
</dbReference>
<protein>
    <recommendedName>
        <fullName evidence="8">AP2/ERF domain-containing protein</fullName>
    </recommendedName>
</protein>
<keyword evidence="10" id="KW-1185">Reference proteome</keyword>
<dbReference type="InterPro" id="IPR016177">
    <property type="entry name" value="DNA-bd_dom_sf"/>
</dbReference>
<organism evidence="9 10">
    <name type="scientific">Turnera subulata</name>
    <dbReference type="NCBI Taxonomy" id="218843"/>
    <lineage>
        <taxon>Eukaryota</taxon>
        <taxon>Viridiplantae</taxon>
        <taxon>Streptophyta</taxon>
        <taxon>Embryophyta</taxon>
        <taxon>Tracheophyta</taxon>
        <taxon>Spermatophyta</taxon>
        <taxon>Magnoliopsida</taxon>
        <taxon>eudicotyledons</taxon>
        <taxon>Gunneridae</taxon>
        <taxon>Pentapetalae</taxon>
        <taxon>rosids</taxon>
        <taxon>fabids</taxon>
        <taxon>Malpighiales</taxon>
        <taxon>Passifloraceae</taxon>
        <taxon>Turnera</taxon>
    </lineage>
</organism>
<comment type="caution">
    <text evidence="9">The sequence shown here is derived from an EMBL/GenBank/DDBJ whole genome shotgun (WGS) entry which is preliminary data.</text>
</comment>
<comment type="similarity">
    <text evidence="6">Belongs to the AP2/ERF transcription factor family. ERF subfamily.</text>
</comment>
<dbReference type="AlphaFoldDB" id="A0A9Q0F292"/>
<dbReference type="SUPFAM" id="SSF54171">
    <property type="entry name" value="DNA-binding domain"/>
    <property type="match status" value="1"/>
</dbReference>
<proteinExistence type="inferred from homology"/>
<feature type="domain" description="AP2/ERF" evidence="8">
    <location>
        <begin position="129"/>
        <end position="187"/>
    </location>
</feature>
<evidence type="ECO:0000313" key="9">
    <source>
        <dbReference type="EMBL" id="KAJ4822261.1"/>
    </source>
</evidence>